<dbReference type="RefSeq" id="WP_154425355.1">
    <property type="nucleotide sequence ID" value="NZ_VUNN01000010.1"/>
</dbReference>
<dbReference type="Gene3D" id="1.10.357.10">
    <property type="entry name" value="Tetracycline Repressor, domain 2"/>
    <property type="match status" value="1"/>
</dbReference>
<accession>A0A7X2TR27</accession>
<gene>
    <name evidence="4" type="ORF">FYJ80_06255</name>
</gene>
<comment type="caution">
    <text evidence="4">The sequence shown here is derived from an EMBL/GenBank/DDBJ whole genome shotgun (WGS) entry which is preliminary data.</text>
</comment>
<dbReference type="Proteomes" id="UP000460549">
    <property type="component" value="Unassembled WGS sequence"/>
</dbReference>
<keyword evidence="5" id="KW-1185">Reference proteome</keyword>
<evidence type="ECO:0000259" key="3">
    <source>
        <dbReference type="PROSITE" id="PS50977"/>
    </source>
</evidence>
<dbReference type="PANTHER" id="PTHR43479:SF11">
    <property type="entry name" value="ACREF_ENVCD OPERON REPRESSOR-RELATED"/>
    <property type="match status" value="1"/>
</dbReference>
<feature type="domain" description="HTH tetR-type" evidence="3">
    <location>
        <begin position="2"/>
        <end position="62"/>
    </location>
</feature>
<feature type="DNA-binding region" description="H-T-H motif" evidence="2">
    <location>
        <begin position="25"/>
        <end position="44"/>
    </location>
</feature>
<reference evidence="4 5" key="1">
    <citation type="submission" date="2019-08" db="EMBL/GenBank/DDBJ databases">
        <title>In-depth cultivation of the pig gut microbiome towards novel bacterial diversity and tailored functional studies.</title>
        <authorList>
            <person name="Wylensek D."/>
            <person name="Hitch T.C.A."/>
            <person name="Clavel T."/>
        </authorList>
    </citation>
    <scope>NUCLEOTIDE SEQUENCE [LARGE SCALE GENOMIC DNA]</scope>
    <source>
        <strain evidence="4 5">NM-380-WT-3C1</strain>
    </source>
</reference>
<dbReference type="AlphaFoldDB" id="A0A7X2TR27"/>
<dbReference type="Pfam" id="PF00440">
    <property type="entry name" value="TetR_N"/>
    <property type="match status" value="1"/>
</dbReference>
<evidence type="ECO:0000313" key="4">
    <source>
        <dbReference type="EMBL" id="MSU06382.1"/>
    </source>
</evidence>
<dbReference type="GO" id="GO:0003677">
    <property type="term" value="F:DNA binding"/>
    <property type="evidence" value="ECO:0007669"/>
    <property type="project" value="UniProtKB-UniRule"/>
</dbReference>
<dbReference type="PRINTS" id="PR00455">
    <property type="entry name" value="HTHTETR"/>
</dbReference>
<keyword evidence="1 2" id="KW-0238">DNA-binding</keyword>
<evidence type="ECO:0000256" key="2">
    <source>
        <dbReference type="PROSITE-ProRule" id="PRU00335"/>
    </source>
</evidence>
<evidence type="ECO:0000256" key="1">
    <source>
        <dbReference type="ARBA" id="ARBA00023125"/>
    </source>
</evidence>
<dbReference type="InterPro" id="IPR001647">
    <property type="entry name" value="HTH_TetR"/>
</dbReference>
<dbReference type="InterPro" id="IPR050624">
    <property type="entry name" value="HTH-type_Tx_Regulator"/>
</dbReference>
<evidence type="ECO:0000313" key="5">
    <source>
        <dbReference type="Proteomes" id="UP000460549"/>
    </source>
</evidence>
<dbReference type="EMBL" id="VUNN01000010">
    <property type="protein sequence ID" value="MSU06382.1"/>
    <property type="molecule type" value="Genomic_DNA"/>
</dbReference>
<dbReference type="PROSITE" id="PS50977">
    <property type="entry name" value="HTH_TETR_2"/>
    <property type="match status" value="1"/>
</dbReference>
<dbReference type="InterPro" id="IPR009057">
    <property type="entry name" value="Homeodomain-like_sf"/>
</dbReference>
<organism evidence="4 5">
    <name type="scientific">Bullifex porci</name>
    <dbReference type="NCBI Taxonomy" id="2606638"/>
    <lineage>
        <taxon>Bacteria</taxon>
        <taxon>Pseudomonadati</taxon>
        <taxon>Spirochaetota</taxon>
        <taxon>Spirochaetia</taxon>
        <taxon>Spirochaetales</taxon>
        <taxon>Spirochaetaceae</taxon>
        <taxon>Bullifex</taxon>
    </lineage>
</organism>
<protein>
    <submittedName>
        <fullName evidence="4">TetR/AcrR family transcriptional regulator</fullName>
    </submittedName>
</protein>
<dbReference type="PANTHER" id="PTHR43479">
    <property type="entry name" value="ACREF/ENVCD OPERON REPRESSOR-RELATED"/>
    <property type="match status" value="1"/>
</dbReference>
<name>A0A7X2TR27_9SPIO</name>
<sequence>MNNTKKIILEKALELFSTKGYDATTVREIAKEVGITQSSLYKHYKSKEDIFISIFNEMKSRYDEESSKDSIHITNDSLSDGTHFSAMNRETIADSVINLINYSIDDEFVSRTRKLITIEQFRNKEISKLYTQRYVDRMVDYHKALFSIFKEKGLFFAPDIDSAALQYTAPIFTLLGIIDRESDKREECINRLRKHVTSFIEFYSNGRL</sequence>
<dbReference type="SUPFAM" id="SSF46689">
    <property type="entry name" value="Homeodomain-like"/>
    <property type="match status" value="1"/>
</dbReference>
<proteinExistence type="predicted"/>